<dbReference type="Gene3D" id="3.40.50.300">
    <property type="entry name" value="P-loop containing nucleotide triphosphate hydrolases"/>
    <property type="match status" value="1"/>
</dbReference>
<dbReference type="GO" id="GO:0016887">
    <property type="term" value="F:ATP hydrolysis activity"/>
    <property type="evidence" value="ECO:0007669"/>
    <property type="project" value="InterPro"/>
</dbReference>
<evidence type="ECO:0000256" key="3">
    <source>
        <dbReference type="ARBA" id="ARBA00022692"/>
    </source>
</evidence>
<keyword evidence="3 14" id="KW-0812">Transmembrane</keyword>
<feature type="domain" description="AAA+ ATPase" evidence="15">
    <location>
        <begin position="274"/>
        <end position="418"/>
    </location>
</feature>
<feature type="domain" description="BCS1 N-terminal" evidence="16">
    <location>
        <begin position="58"/>
        <end position="241"/>
    </location>
</feature>
<keyword evidence="10 14" id="KW-0472">Membrane</keyword>
<comment type="catalytic activity">
    <reaction evidence="11">
        <text>ATP + H2O = ADP + phosphate + H(+)</text>
        <dbReference type="Rhea" id="RHEA:13065"/>
        <dbReference type="ChEBI" id="CHEBI:15377"/>
        <dbReference type="ChEBI" id="CHEBI:15378"/>
        <dbReference type="ChEBI" id="CHEBI:30616"/>
        <dbReference type="ChEBI" id="CHEBI:43474"/>
        <dbReference type="ChEBI" id="CHEBI:456216"/>
    </reaction>
    <physiologicalReaction direction="left-to-right" evidence="11">
        <dbReference type="Rhea" id="RHEA:13066"/>
    </physiologicalReaction>
</comment>
<evidence type="ECO:0000256" key="9">
    <source>
        <dbReference type="ARBA" id="ARBA00023128"/>
    </source>
</evidence>
<comment type="caution">
    <text evidence="17">The sequence shown here is derived from an EMBL/GenBank/DDBJ whole genome shotgun (WGS) entry which is preliminary data.</text>
</comment>
<comment type="subcellular location">
    <subcellularLocation>
        <location evidence="1">Mitochondrion inner membrane</location>
        <topology evidence="1">Single-pass membrane protein</topology>
    </subcellularLocation>
</comment>
<dbReference type="AlphaFoldDB" id="A0A8K0X800"/>
<evidence type="ECO:0000256" key="11">
    <source>
        <dbReference type="ARBA" id="ARBA00048778"/>
    </source>
</evidence>
<dbReference type="SMART" id="SM01024">
    <property type="entry name" value="BCS1_N"/>
    <property type="match status" value="1"/>
</dbReference>
<evidence type="ECO:0000313" key="17">
    <source>
        <dbReference type="EMBL" id="KAH7374824.1"/>
    </source>
</evidence>
<keyword evidence="4 12" id="KW-0547">Nucleotide-binding</keyword>
<evidence type="ECO:0000256" key="5">
    <source>
        <dbReference type="ARBA" id="ARBA00022792"/>
    </source>
</evidence>
<organism evidence="17 18">
    <name type="scientific">Plectosphaerella cucumerina</name>
    <dbReference type="NCBI Taxonomy" id="40658"/>
    <lineage>
        <taxon>Eukaryota</taxon>
        <taxon>Fungi</taxon>
        <taxon>Dikarya</taxon>
        <taxon>Ascomycota</taxon>
        <taxon>Pezizomycotina</taxon>
        <taxon>Sordariomycetes</taxon>
        <taxon>Hypocreomycetidae</taxon>
        <taxon>Glomerellales</taxon>
        <taxon>Plectosphaerellaceae</taxon>
        <taxon>Plectosphaerella</taxon>
    </lineage>
</organism>
<dbReference type="GO" id="GO:0005743">
    <property type="term" value="C:mitochondrial inner membrane"/>
    <property type="evidence" value="ECO:0007669"/>
    <property type="project" value="UniProtKB-SubCell"/>
</dbReference>
<dbReference type="Pfam" id="PF25426">
    <property type="entry name" value="AAA_lid_BCS1"/>
    <property type="match status" value="1"/>
</dbReference>
<evidence type="ECO:0000256" key="14">
    <source>
        <dbReference type="SAM" id="Phobius"/>
    </source>
</evidence>
<dbReference type="GO" id="GO:0005524">
    <property type="term" value="F:ATP binding"/>
    <property type="evidence" value="ECO:0007669"/>
    <property type="project" value="UniProtKB-KW"/>
</dbReference>
<dbReference type="PROSITE" id="PS00674">
    <property type="entry name" value="AAA"/>
    <property type="match status" value="1"/>
</dbReference>
<keyword evidence="18" id="KW-1185">Reference proteome</keyword>
<dbReference type="OrthoDB" id="10251412at2759"/>
<sequence length="547" mass="60029">MEQERDKAHTDPVAIPTTGALHSVLDLFFPGFGVFAESARQHWGFDLGQYVHIALAVAIAFYAWSLVRDVLLGSLKTIFFSTAAIPPDDEIYNVVISWIAAQPTATNSRRFFVNLNLATKPWSPWMYHGHDEQDDPADNTLSYTPSYGTHLLWFRGRPVLLNRSKGEPLTGIGGTTKRDDISLSCFGFSADTLKKLLETAQADHLRKDHDKTVIYRGHMGVNTGANWSRATSRLSRPFDTIYTRAGLKETLVNDVKDYLSAETKAWYANCGIPWRRGYLLTGPPGTGKSSISFALAGHFGLKIYTVSLSSPGATEENLSMLFEQLPQSCIVLFEDVDAAGLTRTRAASSKDVPSRARRSRGPSSRPGLSLSGLLNLLDGVASQEGRILIMTTNHAEDLDKALIRPGRVDMTLHFGLADANMAGAIFKGVFAHLHRLHSATADDIDDDETGRKRQAETVKAKIEGMASDFASRIPPAEFSPAEIQGYLIRHRKEPEAALDGAHDWISEARKRRKEEAEELLRAGADGGESADKGAEEGEEATNDSESE</sequence>
<dbReference type="InterPro" id="IPR050747">
    <property type="entry name" value="Mitochondrial_chaperone_BCS1"/>
</dbReference>
<evidence type="ECO:0000259" key="15">
    <source>
        <dbReference type="SMART" id="SM00382"/>
    </source>
</evidence>
<dbReference type="InterPro" id="IPR003959">
    <property type="entry name" value="ATPase_AAA_core"/>
</dbReference>
<dbReference type="InterPro" id="IPR003593">
    <property type="entry name" value="AAA+_ATPase"/>
</dbReference>
<keyword evidence="6" id="KW-0378">Hydrolase</keyword>
<feature type="region of interest" description="Disordered" evidence="13">
    <location>
        <begin position="509"/>
        <end position="547"/>
    </location>
</feature>
<feature type="region of interest" description="Disordered" evidence="13">
    <location>
        <begin position="347"/>
        <end position="367"/>
    </location>
</feature>
<evidence type="ECO:0000313" key="18">
    <source>
        <dbReference type="Proteomes" id="UP000813385"/>
    </source>
</evidence>
<feature type="compositionally biased region" description="Basic and acidic residues" evidence="13">
    <location>
        <begin position="509"/>
        <end position="520"/>
    </location>
</feature>
<dbReference type="InterPro" id="IPR003960">
    <property type="entry name" value="ATPase_AAA_CS"/>
</dbReference>
<dbReference type="SMART" id="SM00382">
    <property type="entry name" value="AAA"/>
    <property type="match status" value="1"/>
</dbReference>
<evidence type="ECO:0000256" key="4">
    <source>
        <dbReference type="ARBA" id="ARBA00022741"/>
    </source>
</evidence>
<evidence type="ECO:0000256" key="6">
    <source>
        <dbReference type="ARBA" id="ARBA00022801"/>
    </source>
</evidence>
<gene>
    <name evidence="17" type="ORF">B0T11DRAFT_303275</name>
</gene>
<evidence type="ECO:0000256" key="2">
    <source>
        <dbReference type="ARBA" id="ARBA00007448"/>
    </source>
</evidence>
<feature type="transmembrane region" description="Helical" evidence="14">
    <location>
        <begin position="47"/>
        <end position="67"/>
    </location>
</feature>
<dbReference type="Pfam" id="PF00004">
    <property type="entry name" value="AAA"/>
    <property type="match status" value="1"/>
</dbReference>
<feature type="compositionally biased region" description="Acidic residues" evidence="13">
    <location>
        <begin position="536"/>
        <end position="547"/>
    </location>
</feature>
<proteinExistence type="inferred from homology"/>
<keyword evidence="9" id="KW-0496">Mitochondrion</keyword>
<name>A0A8K0X800_9PEZI</name>
<evidence type="ECO:0000256" key="8">
    <source>
        <dbReference type="ARBA" id="ARBA00022989"/>
    </source>
</evidence>
<evidence type="ECO:0000256" key="10">
    <source>
        <dbReference type="ARBA" id="ARBA00023136"/>
    </source>
</evidence>
<comment type="similarity">
    <text evidence="2">Belongs to the AAA ATPase family. BCS1 subfamily.</text>
</comment>
<keyword evidence="8 14" id="KW-1133">Transmembrane helix</keyword>
<evidence type="ECO:0000256" key="1">
    <source>
        <dbReference type="ARBA" id="ARBA00004434"/>
    </source>
</evidence>
<dbReference type="Pfam" id="PF08740">
    <property type="entry name" value="BCS1_N"/>
    <property type="match status" value="1"/>
</dbReference>
<dbReference type="InterPro" id="IPR027417">
    <property type="entry name" value="P-loop_NTPase"/>
</dbReference>
<dbReference type="EMBL" id="JAGPXD010000001">
    <property type="protein sequence ID" value="KAH7374824.1"/>
    <property type="molecule type" value="Genomic_DNA"/>
</dbReference>
<dbReference type="SUPFAM" id="SSF52540">
    <property type="entry name" value="P-loop containing nucleoside triphosphate hydrolases"/>
    <property type="match status" value="1"/>
</dbReference>
<evidence type="ECO:0000259" key="16">
    <source>
        <dbReference type="SMART" id="SM01024"/>
    </source>
</evidence>
<evidence type="ECO:0000256" key="12">
    <source>
        <dbReference type="RuleBase" id="RU003651"/>
    </source>
</evidence>
<accession>A0A8K0X800</accession>
<evidence type="ECO:0000256" key="7">
    <source>
        <dbReference type="ARBA" id="ARBA00022840"/>
    </source>
</evidence>
<dbReference type="Proteomes" id="UP000813385">
    <property type="component" value="Unassembled WGS sequence"/>
</dbReference>
<reference evidence="17" key="1">
    <citation type="journal article" date="2021" name="Nat. Commun.">
        <title>Genetic determinants of endophytism in the Arabidopsis root mycobiome.</title>
        <authorList>
            <person name="Mesny F."/>
            <person name="Miyauchi S."/>
            <person name="Thiergart T."/>
            <person name="Pickel B."/>
            <person name="Atanasova L."/>
            <person name="Karlsson M."/>
            <person name="Huettel B."/>
            <person name="Barry K.W."/>
            <person name="Haridas S."/>
            <person name="Chen C."/>
            <person name="Bauer D."/>
            <person name="Andreopoulos W."/>
            <person name="Pangilinan J."/>
            <person name="LaButti K."/>
            <person name="Riley R."/>
            <person name="Lipzen A."/>
            <person name="Clum A."/>
            <person name="Drula E."/>
            <person name="Henrissat B."/>
            <person name="Kohler A."/>
            <person name="Grigoriev I.V."/>
            <person name="Martin F.M."/>
            <person name="Hacquard S."/>
        </authorList>
    </citation>
    <scope>NUCLEOTIDE SEQUENCE</scope>
    <source>
        <strain evidence="17">MPI-CAGE-AT-0016</strain>
    </source>
</reference>
<keyword evidence="7 12" id="KW-0067">ATP-binding</keyword>
<dbReference type="PANTHER" id="PTHR23070">
    <property type="entry name" value="BCS1 AAA-TYPE ATPASE"/>
    <property type="match status" value="1"/>
</dbReference>
<dbReference type="InterPro" id="IPR014851">
    <property type="entry name" value="BCS1_N"/>
</dbReference>
<protein>
    <submittedName>
        <fullName evidence="17">BCS1 N terminal-domain-containing protein</fullName>
    </submittedName>
</protein>
<keyword evidence="5" id="KW-0999">Mitochondrion inner membrane</keyword>
<evidence type="ECO:0000256" key="13">
    <source>
        <dbReference type="SAM" id="MobiDB-lite"/>
    </source>
</evidence>
<dbReference type="InterPro" id="IPR057495">
    <property type="entry name" value="AAA_lid_BCS1"/>
</dbReference>